<evidence type="ECO:0000259" key="9">
    <source>
        <dbReference type="Pfam" id="PF05572"/>
    </source>
</evidence>
<dbReference type="PANTHER" id="PTHR47466:SF1">
    <property type="entry name" value="METALLOPROTEASE MEP1 (AFU_ORTHOLOGUE AFUA_1G07730)-RELATED"/>
    <property type="match status" value="1"/>
</dbReference>
<dbReference type="Pfam" id="PF18962">
    <property type="entry name" value="Por_Secre_tail"/>
    <property type="match status" value="1"/>
</dbReference>
<evidence type="ECO:0000256" key="2">
    <source>
        <dbReference type="ARBA" id="ARBA00022670"/>
    </source>
</evidence>
<feature type="domain" description="GEVED" evidence="11">
    <location>
        <begin position="435"/>
        <end position="518"/>
    </location>
</feature>
<dbReference type="NCBIfam" id="TIGR04183">
    <property type="entry name" value="Por_Secre_tail"/>
    <property type="match status" value="1"/>
</dbReference>
<feature type="domain" description="Peptidase M43 pregnancy-associated plasma-A" evidence="9">
    <location>
        <begin position="179"/>
        <end position="342"/>
    </location>
</feature>
<reference evidence="12 13" key="1">
    <citation type="journal article" date="2019" name="Int. J. Syst. Evol. Microbiol.">
        <title>The Global Catalogue of Microorganisms (GCM) 10K type strain sequencing project: providing services to taxonomists for standard genome sequencing and annotation.</title>
        <authorList>
            <consortium name="The Broad Institute Genomics Platform"/>
            <consortium name="The Broad Institute Genome Sequencing Center for Infectious Disease"/>
            <person name="Wu L."/>
            <person name="Ma J."/>
        </authorList>
    </citation>
    <scope>NUCLEOTIDE SEQUENCE [LARGE SCALE GENOMIC DNA]</scope>
    <source>
        <strain evidence="12 13">JCM 15976</strain>
    </source>
</reference>
<evidence type="ECO:0000313" key="13">
    <source>
        <dbReference type="Proteomes" id="UP001500736"/>
    </source>
</evidence>
<keyword evidence="8" id="KW-1015">Disulfide bond</keyword>
<comment type="similarity">
    <text evidence="1">Belongs to the peptidase M43B family.</text>
</comment>
<sequence>MQAQNYKLDFMKNFTIYVVMVVFSLFSYSTFAQQCAFDTQRELLLQDPNYVQQEQLAEQKIQNFISNNTLTQRNGTVYTIPVVVHVLHLGEAEGTGSNISDAQILSSINNLNDFYRGLTPNSSIDFEIEFALAQRDPNCNATTGINRINASSLPGYSQYGVNVTESNGASYNDIKTLISWPQTDYFNVWVVTELDDNNGGYGYQGYAYFYSESSSSHGSVMMSTVFGYDPGNTNGWGLNSNGDNSTVVHEVGHYFHLYHTFQGDDTDSDGVGDTCPADATVGVDSDGCADTVPHLRETSTCPVNNTCTGSPWVDNNTVNNIMSYYYCTDRLTEDQKTRARAAMTDTGIVASKGDEAPSPGFTAPAAVCLANSPAGNNYSGVMSVELNNTTYTTSTTGIDGGNLDRSVNCTGLFNIDAANSYTMNVEVAPGNFHQLGVWIDWNNDGDFDDDAETQSFTQDIAGGAVVPVTIAYPTSIPYDSYVRLRLMTDVDDRFGGVNLIDSACYTSLVYGQTEDYTIYVEPSGTLSIGEANASELNIFSDNTNNELIVKGQLFGESTVNLYDIQGRLVKTKMLDTSATRNSIDVSGLNSGIYIVKVSNQSQLKVKKVVID</sequence>
<gene>
    <name evidence="12" type="ORF">GCM10009431_20590</name>
</gene>
<evidence type="ECO:0008006" key="14">
    <source>
        <dbReference type="Google" id="ProtNLM"/>
    </source>
</evidence>
<feature type="domain" description="Secretion system C-terminal sorting" evidence="10">
    <location>
        <begin position="548"/>
        <end position="610"/>
    </location>
</feature>
<protein>
    <recommendedName>
        <fullName evidence="14">Secreted protein (Por secretion system target)</fullName>
    </recommendedName>
</protein>
<proteinExistence type="inferred from homology"/>
<dbReference type="PANTHER" id="PTHR47466">
    <property type="match status" value="1"/>
</dbReference>
<comment type="caution">
    <text evidence="12">The sequence shown here is derived from an EMBL/GenBank/DDBJ whole genome shotgun (WGS) entry which is preliminary data.</text>
</comment>
<dbReference type="InterPro" id="IPR024079">
    <property type="entry name" value="MetalloPept_cat_dom_sf"/>
</dbReference>
<dbReference type="Pfam" id="PF20009">
    <property type="entry name" value="GEVED"/>
    <property type="match status" value="1"/>
</dbReference>
<keyword evidence="3" id="KW-0479">Metal-binding</keyword>
<organism evidence="12 13">
    <name type="scientific">Gaetbulibacter jejuensis</name>
    <dbReference type="NCBI Taxonomy" id="584607"/>
    <lineage>
        <taxon>Bacteria</taxon>
        <taxon>Pseudomonadati</taxon>
        <taxon>Bacteroidota</taxon>
        <taxon>Flavobacteriia</taxon>
        <taxon>Flavobacteriales</taxon>
        <taxon>Flavobacteriaceae</taxon>
        <taxon>Gaetbulibacter</taxon>
    </lineage>
</organism>
<dbReference type="InterPro" id="IPR045474">
    <property type="entry name" value="GEVED"/>
</dbReference>
<accession>A0ABN1JS04</accession>
<keyword evidence="2" id="KW-0645">Protease</keyword>
<dbReference type="Pfam" id="PF05572">
    <property type="entry name" value="Peptidase_M43"/>
    <property type="match status" value="1"/>
</dbReference>
<keyword evidence="13" id="KW-1185">Reference proteome</keyword>
<dbReference type="Gene3D" id="3.40.390.10">
    <property type="entry name" value="Collagenase (Catalytic Domain)"/>
    <property type="match status" value="1"/>
</dbReference>
<evidence type="ECO:0000256" key="4">
    <source>
        <dbReference type="ARBA" id="ARBA00022729"/>
    </source>
</evidence>
<evidence type="ECO:0000256" key="3">
    <source>
        <dbReference type="ARBA" id="ARBA00022723"/>
    </source>
</evidence>
<name>A0ABN1JS04_9FLAO</name>
<evidence type="ECO:0000256" key="8">
    <source>
        <dbReference type="ARBA" id="ARBA00023157"/>
    </source>
</evidence>
<keyword evidence="6" id="KW-0862">Zinc</keyword>
<evidence type="ECO:0000256" key="5">
    <source>
        <dbReference type="ARBA" id="ARBA00022801"/>
    </source>
</evidence>
<dbReference type="InterPro" id="IPR026444">
    <property type="entry name" value="Secre_tail"/>
</dbReference>
<evidence type="ECO:0000313" key="12">
    <source>
        <dbReference type="EMBL" id="GAA0745474.1"/>
    </source>
</evidence>
<keyword evidence="5" id="KW-0378">Hydrolase</keyword>
<dbReference type="InterPro" id="IPR008754">
    <property type="entry name" value="Peptidase_M43"/>
</dbReference>
<keyword evidence="7" id="KW-0482">Metalloprotease</keyword>
<evidence type="ECO:0000259" key="10">
    <source>
        <dbReference type="Pfam" id="PF18962"/>
    </source>
</evidence>
<evidence type="ECO:0000256" key="6">
    <source>
        <dbReference type="ARBA" id="ARBA00022833"/>
    </source>
</evidence>
<evidence type="ECO:0000256" key="1">
    <source>
        <dbReference type="ARBA" id="ARBA00008721"/>
    </source>
</evidence>
<evidence type="ECO:0000259" key="11">
    <source>
        <dbReference type="Pfam" id="PF20009"/>
    </source>
</evidence>
<dbReference type="EMBL" id="BAAAGF010000003">
    <property type="protein sequence ID" value="GAA0745474.1"/>
    <property type="molecule type" value="Genomic_DNA"/>
</dbReference>
<keyword evidence="4" id="KW-0732">Signal</keyword>
<dbReference type="Proteomes" id="UP001500736">
    <property type="component" value="Unassembled WGS sequence"/>
</dbReference>
<evidence type="ECO:0000256" key="7">
    <source>
        <dbReference type="ARBA" id="ARBA00023049"/>
    </source>
</evidence>
<dbReference type="SUPFAM" id="SSF55486">
    <property type="entry name" value="Metalloproteases ('zincins'), catalytic domain"/>
    <property type="match status" value="1"/>
</dbReference>